<protein>
    <recommendedName>
        <fullName evidence="3">PCI domain-containing protein</fullName>
    </recommendedName>
</protein>
<dbReference type="EMBL" id="KQ964549">
    <property type="protein sequence ID" value="KXN69065.1"/>
    <property type="molecule type" value="Genomic_DNA"/>
</dbReference>
<dbReference type="GO" id="GO:0005198">
    <property type="term" value="F:structural molecule activity"/>
    <property type="evidence" value="ECO:0007669"/>
    <property type="project" value="EnsemblFungi"/>
</dbReference>
<dbReference type="InterPro" id="IPR054179">
    <property type="entry name" value="PSD13_N"/>
</dbReference>
<dbReference type="SMART" id="SM00088">
    <property type="entry name" value="PINT"/>
    <property type="match status" value="1"/>
</dbReference>
<dbReference type="Pfam" id="PF01399">
    <property type="entry name" value="PCI"/>
    <property type="match status" value="1"/>
</dbReference>
<dbReference type="PROSITE" id="PS50250">
    <property type="entry name" value="PCI"/>
    <property type="match status" value="1"/>
</dbReference>
<dbReference type="InterPro" id="IPR000717">
    <property type="entry name" value="PCI_dom"/>
</dbReference>
<evidence type="ECO:0000259" key="3">
    <source>
        <dbReference type="PROSITE" id="PS50250"/>
    </source>
</evidence>
<evidence type="ECO:0000313" key="5">
    <source>
        <dbReference type="Proteomes" id="UP000070444"/>
    </source>
</evidence>
<feature type="domain" description="PCI" evidence="3">
    <location>
        <begin position="171"/>
        <end position="341"/>
    </location>
</feature>
<dbReference type="Pfam" id="PF22037">
    <property type="entry name" value="PSD13_N"/>
    <property type="match status" value="1"/>
</dbReference>
<evidence type="ECO:0000313" key="4">
    <source>
        <dbReference type="EMBL" id="KXN69065.1"/>
    </source>
</evidence>
<keyword evidence="2" id="KW-0647">Proteasome</keyword>
<dbReference type="PANTHER" id="PTHR10539:SF0">
    <property type="entry name" value="26S PROTEASOME NON-ATPASE REGULATORY SUBUNIT 13"/>
    <property type="match status" value="1"/>
</dbReference>
<dbReference type="PANTHER" id="PTHR10539">
    <property type="entry name" value="26S PROTEASOME NON-ATPASE REGULATORY SUBUNIT 13"/>
    <property type="match status" value="1"/>
</dbReference>
<organism evidence="4 5">
    <name type="scientific">Conidiobolus coronatus (strain ATCC 28846 / CBS 209.66 / NRRL 28638)</name>
    <name type="common">Delacroixia coronata</name>
    <dbReference type="NCBI Taxonomy" id="796925"/>
    <lineage>
        <taxon>Eukaryota</taxon>
        <taxon>Fungi</taxon>
        <taxon>Fungi incertae sedis</taxon>
        <taxon>Zoopagomycota</taxon>
        <taxon>Entomophthoromycotina</taxon>
        <taxon>Entomophthoromycetes</taxon>
        <taxon>Entomophthorales</taxon>
        <taxon>Ancylistaceae</taxon>
        <taxon>Conidiobolus</taxon>
    </lineage>
</organism>
<dbReference type="GO" id="GO:0043248">
    <property type="term" value="P:proteasome assembly"/>
    <property type="evidence" value="ECO:0007669"/>
    <property type="project" value="EnsemblFungi"/>
</dbReference>
<sequence>MEDPVITFLESTSVQIDKSLQNYIEQFLNLYNQKLWHQLTISYQEFIKLPQAKSYLIGLFQNFIQTIHNKVNPIRYVEIGLATAQQLSSPAEAVEFMNQINEKVNEDKTREAFILSCMETAQFRLLNQETDSVKEAIDTCRTYLDNLPNAEPTIYSSFYRITADYHKSRAEFTKYYQNCFLYLSCINVELLTKTEATSRAHDLAISALLGEELYNFGELLMHPILQYLKDGELDWLYQLIFTFNAGDISKFEASTPHFSSQPLLQSHASFLRQKICLMALVEHIFQRRIDDRLVPFADIAAETRIPGAEVEHLVMKALSLGLIRGNIDEVDQVVKVEWIQPRYLDMNQLIKTKGKLLHWQTKVQKMSKLLNNLTPEILNQ</sequence>
<dbReference type="OrthoDB" id="1093at2759"/>
<evidence type="ECO:0000256" key="2">
    <source>
        <dbReference type="ARBA" id="ARBA00022942"/>
    </source>
</evidence>
<gene>
    <name evidence="4" type="ORF">CONCODRAFT_8549</name>
</gene>
<dbReference type="AlphaFoldDB" id="A0A137P1Y0"/>
<evidence type="ECO:0000256" key="1">
    <source>
        <dbReference type="ARBA" id="ARBA00006207"/>
    </source>
</evidence>
<reference evidence="4 5" key="1">
    <citation type="journal article" date="2015" name="Genome Biol. Evol.">
        <title>Phylogenomic analyses indicate that early fungi evolved digesting cell walls of algal ancestors of land plants.</title>
        <authorList>
            <person name="Chang Y."/>
            <person name="Wang S."/>
            <person name="Sekimoto S."/>
            <person name="Aerts A.L."/>
            <person name="Choi C."/>
            <person name="Clum A."/>
            <person name="LaButti K.M."/>
            <person name="Lindquist E.A."/>
            <person name="Yee Ngan C."/>
            <person name="Ohm R.A."/>
            <person name="Salamov A.A."/>
            <person name="Grigoriev I.V."/>
            <person name="Spatafora J.W."/>
            <person name="Berbee M.L."/>
        </authorList>
    </citation>
    <scope>NUCLEOTIDE SEQUENCE [LARGE SCALE GENOMIC DNA]</scope>
    <source>
        <strain evidence="4 5">NRRL 28638</strain>
    </source>
</reference>
<comment type="similarity">
    <text evidence="1">Belongs to the proteasome subunit S11 family.</text>
</comment>
<dbReference type="InterPro" id="IPR035298">
    <property type="entry name" value="PSMD13"/>
</dbReference>
<dbReference type="GO" id="GO:0005829">
    <property type="term" value="C:cytosol"/>
    <property type="evidence" value="ECO:0007669"/>
    <property type="project" value="EnsemblFungi"/>
</dbReference>
<dbReference type="SUPFAM" id="SSF46785">
    <property type="entry name" value="Winged helix' DNA-binding domain"/>
    <property type="match status" value="1"/>
</dbReference>
<dbReference type="GO" id="GO:0008541">
    <property type="term" value="C:proteasome regulatory particle, lid subcomplex"/>
    <property type="evidence" value="ECO:0007669"/>
    <property type="project" value="EnsemblFungi"/>
</dbReference>
<dbReference type="InterPro" id="IPR036390">
    <property type="entry name" value="WH_DNA-bd_sf"/>
</dbReference>
<keyword evidence="5" id="KW-1185">Reference proteome</keyword>
<name>A0A137P1Y0_CONC2</name>
<proteinExistence type="inferred from homology"/>
<dbReference type="STRING" id="796925.A0A137P1Y0"/>
<dbReference type="GO" id="GO:0034515">
    <property type="term" value="C:proteasome storage granule"/>
    <property type="evidence" value="ECO:0007669"/>
    <property type="project" value="EnsemblFungi"/>
</dbReference>
<dbReference type="OMA" id="SFEDYWE"/>
<dbReference type="GO" id="GO:0005634">
    <property type="term" value="C:nucleus"/>
    <property type="evidence" value="ECO:0007669"/>
    <property type="project" value="EnsemblFungi"/>
</dbReference>
<dbReference type="Proteomes" id="UP000070444">
    <property type="component" value="Unassembled WGS sequence"/>
</dbReference>
<accession>A0A137P1Y0</accession>
<dbReference type="GO" id="GO:0043161">
    <property type="term" value="P:proteasome-mediated ubiquitin-dependent protein catabolic process"/>
    <property type="evidence" value="ECO:0007669"/>
    <property type="project" value="EnsemblFungi"/>
</dbReference>